<sequence>MSTDAEMAVYGKAAIYLRKPEKERIEAQNKPFDAKSAAYVADAKELYVKCTILKKDGGKVTVKVLKTEEERTVKEDDVTPMNPPKYDKIEDMAMMTHLNEASVLYNLAERYAAWMIYTYSGLFCATVNPYKWLPVYDQEVVNAYRGKKRMEAPPHIFSVSDNAFQNMLTDRENQSVLITGESGAGKTVNTKRVIQYFATISVGGDKKKDDSKIKGSLEDQIIAANPLLEAYGNAKTVRNDNSSRFGKFIRIHFGASGKLSSADIETYLLEKSRVTFQLPDERGYHIFYQMMTNHKPEIIEMTLITSNPYDFPMCSQGQITVASIDDKEELDATDAAIDILGFNNEEKMGIYKFTGAVLHHGNMKFKQKQREEQAEPDGTEDADKVAYLLGLNSADMLKGLCYPRVKVGNEFVTKGQTVPQVYNSVSALGKSIYERMFLWMVIRINQMLDTKQPRSSYIGVLDIAGFEIFDYNSMEQLCINFTNEKLQQFFNHHMFVLEQEEYKKEGIIWEFIDFGMDLAACIELIEKPMGIFSVLEEECMFPKASDTSFKNKLYDHHLGKNRAFEKPKPGKGKAEAHFSLVHYAGTVDYNVTGWLDKNKDPLNESVLQLYQKSSNKLLPVLYPPAVAEEASGAKKGGKKKGGSMQTVSSQFRENLGKLMTNLRSTHPHFVRCLIPNETKVPGLMENFLVIHQLRCNGVLEGIRICRKGFPSRILYADFKQRYKVLNASVIPEGQFIDNKKASEKLLGSIDVPHDEYKFGHTKVFFKAGLLGTLEEMRDEKLASLVGMIQALCRAYLMRKEFVKMTETREAVYTIQYNIRSFMNVKHWPWMKVYYKIKPLLKSAETEKELSQMKENYEKMKTDLATALAKKKELEEKMVSLLQEKNDLQLQVASEGDNLNDAEERCEGLIKSKIQLEAKLKETTERLEDEEEMNAELTAKKRKLEDECSELKKDIDDLELTLAKVEKEKHATENKVKNLTEEMASQDESIGKLTKEKKALQEAHQQTLDDLQAEEDKVNTLTKAKTKLEQQVDDLEGSLEQEKKLRMDLERAKRKLEGDLKLAQESIMDLENDKQQSDEKLKKKDFETSQLLSKIEDEQSLGAQLQKKIKELQARIEELEEEIEAERAARAKVEKQRADLSRELEEISERLEEAGGATSAQIEMNKKREAEFQKLRRDLEESTLQHEATAASLRKKQADSVAELGEQIDNLQRVKQKLEKEKSEYKMEIDDLSSNMEAVAKAKGNLEKMCRTLEDQLSEVKAKSEENSRQINDVSAQRARLLTENGEFGRQLEEKEGLVSQLTRGKQAYTQQIEELKRQIEEEVKAKNALAHGVQSARHDCDLLREQFEEEQEAKAELQRGMSKANSEVAQWRSKYETDAIQRTEELEEAKKKLAQRLQEAEEQIEAVNSKCASLEKTKQRLQGEVEDLMIDVERANGLAANLDKKQRNFDKVLAEWKQKYEEGQAELEGSQKEARSLSTELFKMKNSYEEALDQLETLKRENKNLQQEISDLTEQIGETGKSIHELEKSKKQVETEKTEIQTALEEAEGTLEHEESKILRVQLELNQIKGEVDRKIAEKDEEMEQIKRNSQRIIDSMQSTLDSEVRSRNDALRIKKKMEGDLNEMEIQLSHANRQAAEAQKQLRNVQGQLKDAQLHLDDAVRAGDDLKEQAAMVDRRNGLMVAEIEELRAALEQTERGRKVAEQELVDASERVGLLHSQNTSLLNTKKKLETDLVQVQSEVDDTVQEARNAEEKAKKAITDAAMMAEELKKEQDTSSHLERMKKNLEVTVKDLQHRLDEAENLAMKGGKKQLQKLESRVRELEAEVEGEQRRGVDAVKGVRKYERRVKELTYQTEEDKKNGARLQDLVDKLQLKVKAYKRQAEEAEEQANSYLSKFRKVQHELEEAEERADIAETQVNKLRSKSRDGGKMAVYGKAAIYLRKPEKERIEAQNKPFDAKSAAYVADAKELYVKCTILKKDGGKVTVKVLKTEEERTVKEDDVTPMNPPKYDKIEDMAMMTHLNEASVLYNLAERYAAWMIYTYSGLFCATVNPYKWLPVYDQEVVNAYRGKKRMEAPPHIFSVSDNAFQNMLTDRENQSVLITGESGAGKTVNTKRVIQYFATISVGGDKKKDDSKIKGSLEDQIIAANPLLEAYGNAKTVRNDNSSRFGKFIRIHFGASGKLSSADIETYLLEKSRVTFQLPDERGYHIFYQMMTNHKPEIIEMTLITSNPYDFPMCSQGQITVASIDDKEELDATDAAIDILGFNNEEKMGIYKFTGAVLHHGNMKFKQKQREEQAEPDGTEDADKVAYLLGLNSADMLKGLCYPRVKVGNEFVTKGQTVPQVYNSVSALGKSIYERMFLWMVIRINQMLDTKQPRSSYIGVLDIAGFEIFDYNSMEQLCINFTNEKLQQFFNHHMFVLEQEEYKKEGIIWEFIDFGMDLAACIELIEKPMGIFSVLEEECMFPKASDTSFKNKLYDHHLGKNRAFEKPKPGKGKAEAHFSLVHYAGTVDYNVTGWLDKNKDPLNESVLQLYQKSSNKLLPVLYPPAVAEEASGAKKGGKKKGGSMQTVSSQFRENLGKLMTNLRSTHPHFVRCLIPNETKVPGLMENFLVIHQLRCNGVLEGIRICRKGFPSRILYADFKQRYKVLNASVIPEGQFIDNKKASEKLLGSIDVPHDEYKFGHTKVFFKAGLLGTLEEMRDEKLASLVGMIQALCRAYLMRKEFVKMTETREAVYTIQYNIRSFMNVKHWPWMKVYYKIKPLLKSAETEKELSQMKENYEKMKTDLATALAKKKELEEKMVSLLQEKNDLQLQVASEGDNLNDAEERCEGLIKSKIQLEAKLKETTERLEDEEEMNAELTAKKRKLEDECSELKKDIDDLELTLAKVEKEKHATENKVKNLTEEMASQDESIGKLTKEKKALQEAHQQTLDDLQAEEDKVNTLTKAKTKLEQQVDDLEGSLEQEKKLRMDLERAKRKLEGDLKLAQESIMDLENDKQQSDEKLKKKDFETSQLLSKIEDEQSLGAQLQKKIKELQARIEELEEEIEAERAARAKVEKQRADLSRELEEISERLEEAGGATSAQIEMNKKREAEFQKLRRDLEESTLQHEATAASLRKKQADSVAELGEQIDNLQRVKQKLEKEKSEYKMEIDDLSSNMEAVAKAKGNLEKMCRTLEDQLSEVKAKSEENSRQINDVSAQRARLLTENGEFGRQLEEKEGLVSQLTRGKQAYTQQIEELKRQIEEEVKAKNALAHGVQSARHDCDLLREQFEEEQEAKAELQRGMSKANSEVAQWRSKYETDAIQRTEELEEAKKKLAQRLQEAEEQIEAVNSKCASLEKTKQRLQGEVEDLMIDVERANGLAANLDKKQRNFDKVLAEWKQKYEEGQAELEGSQKEARSLSTELFKMKNSYEEALDQLETLKRENKNLQQEISDLTEQIGETGKSIHELEKSKKQVETEKTEIQTALEEAEGTLEHEESKILRVQLELNQIKGEVDRKIAEKDEEMEQIKRNSQRIIDSMQSTLDSEVRSRNDALRIKKKMEGDLNEMEIQLSHANRQAAEAQKQLRNVQGQLKDAQLHLDDAVRAGDDLKEQAAMVDRRNGLMVAEIEELRAALEQTERGRKVAEQELVDASERVGLLHSQNTSLLNTKKKLETDLVQVQSEVDDTVQEARNAEEKAKKAITDAAMMAEELKKEQDTSSHLERMKKNLEVTVKDLQHRLDEAENLAMKGGKKQLQKLESRVRELEAEVEGEQRRGVDAVKGVRKYERRVKELTYQTEEDKKNGARLQDLVDKLQLKVKAYKRQAEEAEEQANSYLSKFRKVQHELEEAEERADIAETQVNKLRSKSRDGGKMAVYGKAAIYLRKPEKERIEAQNKPFDAKSAAYVADAKELYVKCTILKKDGGKVTVKVLKTEEERTVKEDDVTPMNPPKYDKIEDMAMMTHLNEASVLYNLAERYAAWMIYTYSGLFCATVNPYKWLPVYDQEVVNAYRGKKRMEAPPHIFSVSDNAFQNMLTDRENQSVLITGESGAGKTVNTKRVIQYFATISVGGDKKKDDSKIKGSLEDQIIAANPLLEAYGNAKTVRNDNSSRFGKFIRIHFGASGKLSSADIETYLLEKSRVTFQLPDERGYHIFYQMMTNHKPEIIEMTLITSNPYDFPMCSQGQITVASIDDKEELDATDAAIDILGFNNEEKMGIYKFTGAVLHHGNMKFKQKQREEQAEPDGTEDADKVAYLLGLNSADMLKGLCYPRVKVGNEFVTKGQTVPQVYNSVSALGKSIYERMFLWMVIRINQMLDTKQPRSSYIGVLDIAGFEIFDYNSMEQLCINFTNEKLQQFFNHHMFVLEQEEYKKEGIIWEFIDFGMDLAACIELIEKPMGIFSVLEEECMFPKASDTSFKNKLYDHHLGKNRAFEKPKPGKGKAEAHFSLVHYAGTVDYNVTGWLDKNKDPLNESVLQLYQKSSNKLLPVLYPPAVAEEASGAKKGGKKKGGSMQTVSSQFRENLGKLMTNLRSTHPHFVRCLIPNETKVPGLMENFLVIHQLRCNGVLEGIRICRKGFPSRILYADFKQRYKVLNASVIPEGQFIDNKKASEKLLGSIDVPHDEYKFGHTKVFFKAGLLGTLEEMRDEKLASLVGMIQALCRAYLMRKEFVKMTETREAVYTIQYNIRSFMNVKHWPWMKVYYKIKPLLKSAETEKELSQMKENYEKMKTDLATALAKKKELEEKMVSLLQEKNDLQLQVASEGDNLNDAEERCEGLIKSKIQLEAKLKETTERLEDEEEMNAELTAKKRKLEDECSELKKDIDDLELTLAKVEKEKHATENKVKNLTEEMASQDESIGKLTKEKKALQEAHQQTLDDLQAEEDKVNTLTKAKTKLEQQVDDLEGSLEQEKKLRMDLERAKRKLEGDLKLAQESIMDLENDKQQSDEKLKKKDFETSQLLSKIEDEQSLGAQLQKKIKELQARIEELEEEIEAERAARAKVEKQRADLSRELEEISERLEEAGGATSAQIEMNKKREAEFQKLRRDLEESTLQHEATAASLRKKQADSVAELGEQIDNLQRVKQKLEKEKSEYKMEIDDLSSNMEAVAKAKGNLEKMCRTLEDQLSEVKAKSEENSRQINDVSAQRARLLTENGEFGRQLEEKEGLVSQLTRGKQAYTQQIEELKRQIEEEVKAKNALAHGVQSARHDCDLLREQFEEEQEAKAELQRGMSKANSEVAQWRSKYETDAIQRTEELEEAKKKLAQRLQEAEEQIEAVNSKCASLEKTKQRLQGEVEDLMIDVERANGLAANLDKKQRNFDKVLAEWKQKYEEGQAELEGSQKEARSLSTELFKMKNSYEEALDQLETLKRENKNLQQEISDLTEQIGETGKSIHELEKSKKQVETEKTEIQTALEEAEGTLEHEESKILRVQLELNQIKGEVDRKIAEKDEEMEQIKRNSQRIIDSMQSTLDSEVRSRNDALRIKKKMEGDLNEMEIQLSHANRQAAEAQKQLRNVQGQLKDAQLHLDDAVRAGDDLKEQAAMVDRRNGLMVAEIEELRAALEQTERGRKVAEQELVDASERVGLLHSQNTSLLNTKKKLETDLVQVQGEVDDIVQEARNAEEKAKKAITDAAMMAEELKKEQDTSSHLERMKKNLEVTVKDLQHRLDEAENLAMKGGKKQLQKLESRVRELEAEVEGEQRRGVDAVKGVRKYERRVKELTYQTEEDKKNGARLQDLVDKLQLKVKAYKRQAEEAEEQANSYLSKFRKVQHELEEAEERADIAETQVNKLRSKSRDGGKGKDAAE</sequence>
<dbReference type="FunFam" id="1.20.120.720:FF:000001">
    <property type="entry name" value="Myosin heavy chain, muscle"/>
    <property type="match status" value="3"/>
</dbReference>
<keyword evidence="12 13" id="KW-0009">Actin-binding</keyword>
<dbReference type="FunFam" id="1.20.5.4820:FF:000001">
    <property type="entry name" value="Myosin heavy chain"/>
    <property type="match status" value="3"/>
</dbReference>
<dbReference type="Gene3D" id="1.20.5.370">
    <property type="match status" value="15"/>
</dbReference>
<evidence type="ECO:0000256" key="11">
    <source>
        <dbReference type="ARBA" id="ARBA00023179"/>
    </source>
</evidence>
<evidence type="ECO:0000313" key="18">
    <source>
        <dbReference type="EMBL" id="KAK0134628.1"/>
    </source>
</evidence>
<dbReference type="InterPro" id="IPR036961">
    <property type="entry name" value="Kinesin_motor_dom_sf"/>
</dbReference>
<evidence type="ECO:0000256" key="12">
    <source>
        <dbReference type="ARBA" id="ARBA00023203"/>
    </source>
</evidence>
<feature type="coiled-coil region" evidence="14">
    <location>
        <begin position="2765"/>
        <end position="3192"/>
    </location>
</feature>
<keyword evidence="7 13" id="KW-0067">ATP-binding</keyword>
<dbReference type="SMART" id="SM00015">
    <property type="entry name" value="IQ"/>
    <property type="match status" value="3"/>
</dbReference>
<feature type="domain" description="Myosin N-terminal SH3-like" evidence="17">
    <location>
        <begin position="33"/>
        <end position="83"/>
    </location>
</feature>
<dbReference type="Gene3D" id="6.10.250.2420">
    <property type="match status" value="3"/>
</dbReference>
<keyword evidence="8 14" id="KW-0175">Coiled coil</keyword>
<evidence type="ECO:0000256" key="15">
    <source>
        <dbReference type="SAM" id="MobiDB-lite"/>
    </source>
</evidence>
<dbReference type="SUPFAM" id="SSF52540">
    <property type="entry name" value="P-loop containing nucleoside triphosphate hydrolases"/>
    <property type="match status" value="3"/>
</dbReference>
<dbReference type="GO" id="GO:0030016">
    <property type="term" value="C:myofibril"/>
    <property type="evidence" value="ECO:0007669"/>
    <property type="project" value="UniProtKB-SubCell"/>
</dbReference>
<feature type="compositionally biased region" description="Basic and acidic residues" evidence="15">
    <location>
        <begin position="5769"/>
        <end position="5781"/>
    </location>
</feature>
<feature type="coiled-coil region" evidence="14">
    <location>
        <begin position="842"/>
        <end position="1269"/>
    </location>
</feature>
<dbReference type="PROSITE" id="PS51456">
    <property type="entry name" value="MYOSIN_MOTOR"/>
    <property type="match status" value="3"/>
</dbReference>
<dbReference type="FunFam" id="1.10.10.820:FF:000001">
    <property type="entry name" value="Myosin heavy chain"/>
    <property type="match status" value="3"/>
</dbReference>
<dbReference type="InterPro" id="IPR002928">
    <property type="entry name" value="Myosin_tail"/>
</dbReference>
<dbReference type="PANTHER" id="PTHR45615:SF44">
    <property type="entry name" value="MYOSIN HEAVY CHAIN 4-RELATED"/>
    <property type="match status" value="1"/>
</dbReference>
<feature type="region of interest" description="Actin-binding" evidence="13">
    <location>
        <begin position="4501"/>
        <end position="4523"/>
    </location>
</feature>
<evidence type="ECO:0000256" key="1">
    <source>
        <dbReference type="ARBA" id="ARBA00004657"/>
    </source>
</evidence>
<evidence type="ECO:0000256" key="7">
    <source>
        <dbReference type="ARBA" id="ARBA00022840"/>
    </source>
</evidence>
<dbReference type="Gene3D" id="1.20.5.340">
    <property type="match status" value="15"/>
</dbReference>
<keyword evidence="10 13" id="KW-0505">Motor protein</keyword>
<dbReference type="FunFam" id="1.20.5.340:FF:000003">
    <property type="entry name" value="Myosin heavy chain"/>
    <property type="match status" value="3"/>
</dbReference>
<dbReference type="FunFam" id="1.20.5.370:FF:000007">
    <property type="entry name" value="Myosin heavy chain"/>
    <property type="match status" value="3"/>
</dbReference>
<feature type="region of interest" description="Actin-binding" evidence="13">
    <location>
        <begin position="655"/>
        <end position="677"/>
    </location>
</feature>
<keyword evidence="5" id="KW-0963">Cytoplasm</keyword>
<evidence type="ECO:0000256" key="13">
    <source>
        <dbReference type="PROSITE-ProRule" id="PRU00782"/>
    </source>
</evidence>
<dbReference type="GO" id="GO:0051015">
    <property type="term" value="F:actin filament binding"/>
    <property type="evidence" value="ECO:0007669"/>
    <property type="project" value="InterPro"/>
</dbReference>
<feature type="region of interest" description="Disordered" evidence="15">
    <location>
        <begin position="5750"/>
        <end position="5781"/>
    </location>
</feature>
<keyword evidence="9 13" id="KW-0518">Myosin</keyword>
<keyword evidence="4" id="KW-0488">Methylation</keyword>
<dbReference type="FunFam" id="1.20.5.370:FF:000001">
    <property type="entry name" value="Myosin heavy chain"/>
    <property type="match status" value="3"/>
</dbReference>
<dbReference type="SUPFAM" id="SSF57997">
    <property type="entry name" value="Tropomyosin"/>
    <property type="match status" value="3"/>
</dbReference>
<proteinExistence type="inferred from homology"/>
<comment type="similarity">
    <text evidence="2 13">Belongs to the TRAFAC class myosin-kinesin ATPase superfamily. Myosin family.</text>
</comment>
<dbReference type="FunFam" id="1.20.5.370:FF:000002">
    <property type="entry name" value="Myosin heavy chain"/>
    <property type="match status" value="3"/>
</dbReference>
<dbReference type="InterPro" id="IPR001609">
    <property type="entry name" value="Myosin_head_motor_dom-like"/>
</dbReference>
<organism evidence="18 19">
    <name type="scientific">Merluccius polli</name>
    <name type="common">Benguela hake</name>
    <name type="synonym">Merluccius cadenati</name>
    <dbReference type="NCBI Taxonomy" id="89951"/>
    <lineage>
        <taxon>Eukaryota</taxon>
        <taxon>Metazoa</taxon>
        <taxon>Chordata</taxon>
        <taxon>Craniata</taxon>
        <taxon>Vertebrata</taxon>
        <taxon>Euteleostomi</taxon>
        <taxon>Actinopterygii</taxon>
        <taxon>Neopterygii</taxon>
        <taxon>Teleostei</taxon>
        <taxon>Neoteleostei</taxon>
        <taxon>Acanthomorphata</taxon>
        <taxon>Zeiogadaria</taxon>
        <taxon>Gadariae</taxon>
        <taxon>Gadiformes</taxon>
        <taxon>Gadoidei</taxon>
        <taxon>Merlucciidae</taxon>
        <taxon>Merluccius</taxon>
    </lineage>
</organism>
<accession>A0AA47NRH7</accession>
<keyword evidence="3" id="KW-0787">Thick filament</keyword>
<dbReference type="Gene3D" id="1.20.120.720">
    <property type="entry name" value="Myosin VI head, motor domain, U50 subdomain"/>
    <property type="match status" value="3"/>
</dbReference>
<dbReference type="Gene3D" id="1.20.5.4820">
    <property type="match status" value="3"/>
</dbReference>
<reference evidence="18" key="1">
    <citation type="journal article" date="2023" name="Front. Mar. Sci.">
        <title>A new Merluccius polli reference genome to investigate the effects of global change in West African waters.</title>
        <authorList>
            <person name="Mateo J.L."/>
            <person name="Blanco-Fernandez C."/>
            <person name="Garcia-Vazquez E."/>
            <person name="Machado-Schiaffino G."/>
        </authorList>
    </citation>
    <scope>NUCLEOTIDE SEQUENCE</scope>
    <source>
        <strain evidence="18">C29</strain>
        <tissue evidence="18">Fin</tissue>
    </source>
</reference>
<dbReference type="SMART" id="SM00242">
    <property type="entry name" value="MYSc"/>
    <property type="match status" value="3"/>
</dbReference>
<dbReference type="FunFam" id="1.20.5.340:FF:000004">
    <property type="entry name" value="Myosin heavy chain"/>
    <property type="match status" value="3"/>
</dbReference>
<keyword evidence="11" id="KW-0514">Muscle protein</keyword>
<keyword evidence="6 13" id="KW-0547">Nucleotide-binding</keyword>
<feature type="domain" description="Myosin motor" evidence="16">
    <location>
        <begin position="2010"/>
        <end position="2701"/>
    </location>
</feature>
<evidence type="ECO:0000313" key="19">
    <source>
        <dbReference type="Proteomes" id="UP001174136"/>
    </source>
</evidence>
<dbReference type="Gene3D" id="2.30.30.360">
    <property type="entry name" value="Myosin S1 fragment, N-terminal"/>
    <property type="match status" value="3"/>
</dbReference>
<evidence type="ECO:0000259" key="17">
    <source>
        <dbReference type="PROSITE" id="PS51844"/>
    </source>
</evidence>
<dbReference type="EMBL" id="JAOPHQ010005693">
    <property type="protein sequence ID" value="KAK0134628.1"/>
    <property type="molecule type" value="Genomic_DNA"/>
</dbReference>
<dbReference type="Gene3D" id="1.10.10.820">
    <property type="match status" value="3"/>
</dbReference>
<feature type="domain" description="Myosin motor" evidence="16">
    <location>
        <begin position="87"/>
        <end position="778"/>
    </location>
</feature>
<evidence type="ECO:0000256" key="10">
    <source>
        <dbReference type="ARBA" id="ARBA00023175"/>
    </source>
</evidence>
<evidence type="ECO:0000256" key="6">
    <source>
        <dbReference type="ARBA" id="ARBA00022741"/>
    </source>
</evidence>
<evidence type="ECO:0000256" key="5">
    <source>
        <dbReference type="ARBA" id="ARBA00022490"/>
    </source>
</evidence>
<comment type="subcellular location">
    <subcellularLocation>
        <location evidence="1">Cytoplasm</location>
        <location evidence="1">Myofibril</location>
    </subcellularLocation>
</comment>
<dbReference type="FunFam" id="1.20.5.370:FF:000003">
    <property type="entry name" value="Myosin heavy chain"/>
    <property type="match status" value="3"/>
</dbReference>
<dbReference type="InterPro" id="IPR004009">
    <property type="entry name" value="SH3_Myosin"/>
</dbReference>
<dbReference type="SUPFAM" id="SSF90257">
    <property type="entry name" value="Myosin rod fragments"/>
    <property type="match status" value="12"/>
</dbReference>
<dbReference type="Pfam" id="PF01576">
    <property type="entry name" value="Myosin_tail_1"/>
    <property type="match status" value="3"/>
</dbReference>
<dbReference type="GO" id="GO:0016460">
    <property type="term" value="C:myosin II complex"/>
    <property type="evidence" value="ECO:0007669"/>
    <property type="project" value="TreeGrafter"/>
</dbReference>
<dbReference type="FunFam" id="1.20.5.370:FF:000008">
    <property type="entry name" value="Myosin heavy chain"/>
    <property type="match status" value="3"/>
</dbReference>
<dbReference type="PROSITE" id="PS50096">
    <property type="entry name" value="IQ"/>
    <property type="match status" value="3"/>
</dbReference>
<name>A0AA47NRH7_MERPO</name>
<dbReference type="Proteomes" id="UP001174136">
    <property type="component" value="Unassembled WGS sequence"/>
</dbReference>
<feature type="region of interest" description="Actin-binding" evidence="13">
    <location>
        <begin position="2578"/>
        <end position="2600"/>
    </location>
</feature>
<evidence type="ECO:0000256" key="3">
    <source>
        <dbReference type="ARBA" id="ARBA00022433"/>
    </source>
</evidence>
<dbReference type="FunFam" id="3.40.850.10:FF:000024">
    <property type="entry name" value="Myosin heavy chain, isoform J"/>
    <property type="match status" value="3"/>
</dbReference>
<feature type="binding site" evidence="13">
    <location>
        <begin position="180"/>
        <end position="187"/>
    </location>
    <ligand>
        <name>ATP</name>
        <dbReference type="ChEBI" id="CHEBI:30616"/>
    </ligand>
</feature>
<dbReference type="Pfam" id="PF00612">
    <property type="entry name" value="IQ"/>
    <property type="match status" value="3"/>
</dbReference>
<protein>
    <submittedName>
        <fullName evidence="18">Myosin heavy chain, fast skeletal muscle</fullName>
    </submittedName>
</protein>
<keyword evidence="19" id="KW-1185">Reference proteome</keyword>
<feature type="domain" description="Myosin N-terminal SH3-like" evidence="17">
    <location>
        <begin position="3879"/>
        <end position="3929"/>
    </location>
</feature>
<evidence type="ECO:0000256" key="14">
    <source>
        <dbReference type="SAM" id="Coils"/>
    </source>
</evidence>
<dbReference type="FunFam" id="1.20.58.530:FF:000001">
    <property type="entry name" value="Myosin heavy chain"/>
    <property type="match status" value="3"/>
</dbReference>
<feature type="coiled-coil region" evidence="14">
    <location>
        <begin position="1298"/>
        <end position="1923"/>
    </location>
</feature>
<dbReference type="GO" id="GO:0032982">
    <property type="term" value="C:myosin filament"/>
    <property type="evidence" value="ECO:0007669"/>
    <property type="project" value="UniProtKB-KW"/>
</dbReference>
<dbReference type="InterPro" id="IPR014751">
    <property type="entry name" value="XRCC4-like_C"/>
</dbReference>
<dbReference type="Gene3D" id="3.40.850.10">
    <property type="entry name" value="Kinesin motor domain"/>
    <property type="match status" value="3"/>
</dbReference>
<dbReference type="PANTHER" id="PTHR45615">
    <property type="entry name" value="MYOSIN HEAVY CHAIN, NON-MUSCLE"/>
    <property type="match status" value="1"/>
</dbReference>
<evidence type="ECO:0000256" key="2">
    <source>
        <dbReference type="ARBA" id="ARBA00008314"/>
    </source>
</evidence>
<evidence type="ECO:0000256" key="8">
    <source>
        <dbReference type="ARBA" id="ARBA00023054"/>
    </source>
</evidence>
<dbReference type="Gene3D" id="1.20.58.530">
    <property type="match status" value="3"/>
</dbReference>
<dbReference type="CDD" id="cd01377">
    <property type="entry name" value="MYSc_class_II"/>
    <property type="match status" value="3"/>
</dbReference>
<comment type="caution">
    <text evidence="18">The sequence shown here is derived from an EMBL/GenBank/DDBJ whole genome shotgun (WGS) entry which is preliminary data.</text>
</comment>
<dbReference type="Pfam" id="PF02736">
    <property type="entry name" value="Myosin_N"/>
    <property type="match status" value="3"/>
</dbReference>
<dbReference type="GO" id="GO:0000146">
    <property type="term" value="F:microfilament motor activity"/>
    <property type="evidence" value="ECO:0007669"/>
    <property type="project" value="TreeGrafter"/>
</dbReference>
<dbReference type="FunFam" id="1.20.5.340:FF:000013">
    <property type="entry name" value="Myosin heavy chain"/>
    <property type="match status" value="3"/>
</dbReference>
<gene>
    <name evidence="18" type="primary">MYSS_16</name>
    <name evidence="18" type="ORF">N1851_029750</name>
</gene>
<dbReference type="InterPro" id="IPR027417">
    <property type="entry name" value="P-loop_NTPase"/>
</dbReference>
<evidence type="ECO:0000259" key="16">
    <source>
        <dbReference type="PROSITE" id="PS51456"/>
    </source>
</evidence>
<dbReference type="PROSITE" id="PS51844">
    <property type="entry name" value="SH3_LIKE"/>
    <property type="match status" value="3"/>
</dbReference>
<feature type="binding site" evidence="13">
    <location>
        <begin position="2103"/>
        <end position="2110"/>
    </location>
    <ligand>
        <name>ATP</name>
        <dbReference type="ChEBI" id="CHEBI:30616"/>
    </ligand>
</feature>
<feature type="coiled-coil region" evidence="14">
    <location>
        <begin position="4688"/>
        <end position="5115"/>
    </location>
</feature>
<feature type="domain" description="Myosin motor" evidence="16">
    <location>
        <begin position="3933"/>
        <end position="4624"/>
    </location>
</feature>
<dbReference type="InterPro" id="IPR008989">
    <property type="entry name" value="Myosin_S1_N"/>
</dbReference>
<dbReference type="Pfam" id="PF00063">
    <property type="entry name" value="Myosin_head"/>
    <property type="match status" value="3"/>
</dbReference>
<dbReference type="InterPro" id="IPR000048">
    <property type="entry name" value="IQ_motif_EF-hand-BS"/>
</dbReference>
<evidence type="ECO:0000256" key="9">
    <source>
        <dbReference type="ARBA" id="ARBA00023123"/>
    </source>
</evidence>
<evidence type="ECO:0000256" key="4">
    <source>
        <dbReference type="ARBA" id="ARBA00022481"/>
    </source>
</evidence>
<feature type="domain" description="Myosin N-terminal SH3-like" evidence="17">
    <location>
        <begin position="1956"/>
        <end position="2006"/>
    </location>
</feature>
<feature type="coiled-coil region" evidence="14">
    <location>
        <begin position="3221"/>
        <end position="3846"/>
    </location>
</feature>
<dbReference type="GO" id="GO:0005524">
    <property type="term" value="F:ATP binding"/>
    <property type="evidence" value="ECO:0007669"/>
    <property type="project" value="UniProtKB-UniRule"/>
</dbReference>
<dbReference type="FunFam" id="1.20.5.340:FF:000002">
    <property type="entry name" value="Myosin heavy chain"/>
    <property type="match status" value="3"/>
</dbReference>
<feature type="binding site" evidence="13">
    <location>
        <begin position="4026"/>
        <end position="4033"/>
    </location>
    <ligand>
        <name>ATP</name>
        <dbReference type="ChEBI" id="CHEBI:30616"/>
    </ligand>
</feature>
<dbReference type="FunFam" id="1.20.5.340:FF:000006">
    <property type="entry name" value="Myosin heavy chain"/>
    <property type="match status" value="3"/>
</dbReference>
<dbReference type="PRINTS" id="PR00193">
    <property type="entry name" value="MYOSINHEAVY"/>
</dbReference>